<evidence type="ECO:0000313" key="4">
    <source>
        <dbReference type="EMBL" id="GET42091.1"/>
    </source>
</evidence>
<dbReference type="InterPro" id="IPR039420">
    <property type="entry name" value="WalR-like"/>
</dbReference>
<dbReference type="EMBL" id="BLAY01000148">
    <property type="protein sequence ID" value="GET42091.1"/>
    <property type="molecule type" value="Genomic_DNA"/>
</dbReference>
<dbReference type="Pfam" id="PF00486">
    <property type="entry name" value="Trans_reg_C"/>
    <property type="match status" value="1"/>
</dbReference>
<comment type="caution">
    <text evidence="4">The sequence shown here is derived from an EMBL/GenBank/DDBJ whole genome shotgun (WGS) entry which is preliminary data.</text>
</comment>
<dbReference type="GO" id="GO:0005829">
    <property type="term" value="C:cytosol"/>
    <property type="evidence" value="ECO:0007669"/>
    <property type="project" value="TreeGrafter"/>
</dbReference>
<evidence type="ECO:0000259" key="3">
    <source>
        <dbReference type="PROSITE" id="PS51755"/>
    </source>
</evidence>
<dbReference type="Gene3D" id="1.10.10.10">
    <property type="entry name" value="Winged helix-like DNA-binding domain superfamily/Winged helix DNA-binding domain"/>
    <property type="match status" value="1"/>
</dbReference>
<feature type="domain" description="OmpR/PhoB-type" evidence="3">
    <location>
        <begin position="1"/>
        <end position="97"/>
    </location>
</feature>
<gene>
    <name evidence="4" type="ORF">MiSe_69050</name>
</gene>
<reference evidence="4" key="1">
    <citation type="submission" date="2019-10" db="EMBL/GenBank/DDBJ databases">
        <title>Draft genome sequece of Microseira wollei NIES-4236.</title>
        <authorList>
            <person name="Yamaguchi H."/>
            <person name="Suzuki S."/>
            <person name="Kawachi M."/>
        </authorList>
    </citation>
    <scope>NUCLEOTIDE SEQUENCE</scope>
    <source>
        <strain evidence="4">NIES-4236</strain>
    </source>
</reference>
<name>A0AAV3XKP1_9CYAN</name>
<dbReference type="Proteomes" id="UP001050975">
    <property type="component" value="Unassembled WGS sequence"/>
</dbReference>
<proteinExistence type="predicted"/>
<evidence type="ECO:0000313" key="5">
    <source>
        <dbReference type="Proteomes" id="UP001050975"/>
    </source>
</evidence>
<keyword evidence="5" id="KW-1185">Reference proteome</keyword>
<dbReference type="SMART" id="SM00862">
    <property type="entry name" value="Trans_reg_C"/>
    <property type="match status" value="1"/>
</dbReference>
<dbReference type="RefSeq" id="WP_226589102.1">
    <property type="nucleotide sequence ID" value="NZ_BLAY01000148.1"/>
</dbReference>
<dbReference type="CDD" id="cd00383">
    <property type="entry name" value="trans_reg_C"/>
    <property type="match status" value="1"/>
</dbReference>
<organism evidence="4 5">
    <name type="scientific">Microseira wollei NIES-4236</name>
    <dbReference type="NCBI Taxonomy" id="2530354"/>
    <lineage>
        <taxon>Bacteria</taxon>
        <taxon>Bacillati</taxon>
        <taxon>Cyanobacteriota</taxon>
        <taxon>Cyanophyceae</taxon>
        <taxon>Oscillatoriophycideae</taxon>
        <taxon>Aerosakkonematales</taxon>
        <taxon>Aerosakkonemataceae</taxon>
        <taxon>Microseira</taxon>
    </lineage>
</organism>
<dbReference type="AlphaFoldDB" id="A0AAV3XKP1"/>
<dbReference type="GO" id="GO:0006355">
    <property type="term" value="P:regulation of DNA-templated transcription"/>
    <property type="evidence" value="ECO:0007669"/>
    <property type="project" value="InterPro"/>
</dbReference>
<evidence type="ECO:0000256" key="1">
    <source>
        <dbReference type="ARBA" id="ARBA00023125"/>
    </source>
</evidence>
<dbReference type="SUPFAM" id="SSF46894">
    <property type="entry name" value="C-terminal effector domain of the bipartite response regulators"/>
    <property type="match status" value="1"/>
</dbReference>
<dbReference type="PANTHER" id="PTHR48111">
    <property type="entry name" value="REGULATOR OF RPOS"/>
    <property type="match status" value="1"/>
</dbReference>
<sequence>MYKREDLHLDPEACEVSYKGTLLRLYPKEYELLKLFLDHPNHVLSSAAIIERIWTDDSIPTENAVRTHIKGLRRKLKEAGAEDLIQTVHGLGYRLKPLSGNTTKSDNSLNSPLMKLLALHNMEYVIVDRDLIVKNFSPEVKKYSDYPRDLDIGKEVTLAFPELTGIESILLEILENQRPSFEIKEIARSCNSLRPDYINIYVMAEPTQEHSNQQLLVLFEDSSEKMVWKQQVVQQQNESYLLMIGSGDSESGN</sequence>
<protein>
    <submittedName>
        <fullName evidence="4">Two-component transcriptional regulator/diguanylate cyclase (GGDEF)</fullName>
    </submittedName>
</protein>
<dbReference type="InterPro" id="IPR016032">
    <property type="entry name" value="Sig_transdc_resp-reg_C-effctor"/>
</dbReference>
<dbReference type="PANTHER" id="PTHR48111:SF15">
    <property type="entry name" value="OMPR SUBFAMILY"/>
    <property type="match status" value="1"/>
</dbReference>
<dbReference type="GO" id="GO:0000976">
    <property type="term" value="F:transcription cis-regulatory region binding"/>
    <property type="evidence" value="ECO:0007669"/>
    <property type="project" value="TreeGrafter"/>
</dbReference>
<accession>A0AAV3XKP1</accession>
<dbReference type="GO" id="GO:0032993">
    <property type="term" value="C:protein-DNA complex"/>
    <property type="evidence" value="ECO:0007669"/>
    <property type="project" value="TreeGrafter"/>
</dbReference>
<dbReference type="PROSITE" id="PS51755">
    <property type="entry name" value="OMPR_PHOB"/>
    <property type="match status" value="1"/>
</dbReference>
<keyword evidence="1 2" id="KW-0238">DNA-binding</keyword>
<dbReference type="InterPro" id="IPR001867">
    <property type="entry name" value="OmpR/PhoB-type_DNA-bd"/>
</dbReference>
<feature type="DNA-binding region" description="OmpR/PhoB-type" evidence="2">
    <location>
        <begin position="1"/>
        <end position="97"/>
    </location>
</feature>
<evidence type="ECO:0000256" key="2">
    <source>
        <dbReference type="PROSITE-ProRule" id="PRU01091"/>
    </source>
</evidence>
<dbReference type="GO" id="GO:0000156">
    <property type="term" value="F:phosphorelay response regulator activity"/>
    <property type="evidence" value="ECO:0007669"/>
    <property type="project" value="TreeGrafter"/>
</dbReference>
<dbReference type="InterPro" id="IPR036388">
    <property type="entry name" value="WH-like_DNA-bd_sf"/>
</dbReference>